<dbReference type="InterPro" id="IPR002575">
    <property type="entry name" value="Aminoglycoside_PTrfase"/>
</dbReference>
<gene>
    <name evidence="2" type="ORF">HW932_17875</name>
</gene>
<feature type="domain" description="Aminoglycoside phosphotransferase" evidence="1">
    <location>
        <begin position="23"/>
        <end position="268"/>
    </location>
</feature>
<keyword evidence="3" id="KW-1185">Reference proteome</keyword>
<dbReference type="PANTHER" id="PTHR21064">
    <property type="entry name" value="AMINOGLYCOSIDE PHOSPHOTRANSFERASE DOMAIN-CONTAINING PROTEIN-RELATED"/>
    <property type="match status" value="1"/>
</dbReference>
<name>A0A850RI48_9GAMM</name>
<dbReference type="Proteomes" id="UP000592294">
    <property type="component" value="Unassembled WGS sequence"/>
</dbReference>
<dbReference type="Pfam" id="PF01636">
    <property type="entry name" value="APH"/>
    <property type="match status" value="1"/>
</dbReference>
<reference evidence="2 3" key="1">
    <citation type="submission" date="2020-06" db="EMBL/GenBank/DDBJ databases">
        <title>Whole-genome sequence of Allochromatium humboldtianum DSM 21881, type strain.</title>
        <authorList>
            <person name="Kyndt J.A."/>
            <person name="Meyer T.E."/>
        </authorList>
    </citation>
    <scope>NUCLEOTIDE SEQUENCE [LARGE SCALE GENOMIC DNA]</scope>
    <source>
        <strain evidence="2 3">DSM 21881</strain>
    </source>
</reference>
<dbReference type="RefSeq" id="WP_176977849.1">
    <property type="nucleotide sequence ID" value="NZ_JABZEO010000016.1"/>
</dbReference>
<keyword evidence="2" id="KW-0808">Transferase</keyword>
<dbReference type="AlphaFoldDB" id="A0A850RI48"/>
<organism evidence="2 3">
    <name type="scientific">Allochromatium humboldtianum</name>
    <dbReference type="NCBI Taxonomy" id="504901"/>
    <lineage>
        <taxon>Bacteria</taxon>
        <taxon>Pseudomonadati</taxon>
        <taxon>Pseudomonadota</taxon>
        <taxon>Gammaproteobacteria</taxon>
        <taxon>Chromatiales</taxon>
        <taxon>Chromatiaceae</taxon>
        <taxon>Allochromatium</taxon>
    </lineage>
</organism>
<dbReference type="SUPFAM" id="SSF56112">
    <property type="entry name" value="Protein kinase-like (PK-like)"/>
    <property type="match status" value="1"/>
</dbReference>
<evidence type="ECO:0000313" key="2">
    <source>
        <dbReference type="EMBL" id="NVZ11127.1"/>
    </source>
</evidence>
<dbReference type="InterPro" id="IPR050249">
    <property type="entry name" value="Pseudomonas-type_ThrB"/>
</dbReference>
<dbReference type="Gene3D" id="3.90.1200.10">
    <property type="match status" value="1"/>
</dbReference>
<dbReference type="InterPro" id="IPR011009">
    <property type="entry name" value="Kinase-like_dom_sf"/>
</dbReference>
<accession>A0A850RI48</accession>
<dbReference type="GO" id="GO:0016740">
    <property type="term" value="F:transferase activity"/>
    <property type="evidence" value="ECO:0007669"/>
    <property type="project" value="UniProtKB-KW"/>
</dbReference>
<dbReference type="PANTHER" id="PTHR21064:SF5">
    <property type="entry name" value="SLR1880 PROTEIN"/>
    <property type="match status" value="1"/>
</dbReference>
<comment type="caution">
    <text evidence="2">The sequence shown here is derived from an EMBL/GenBank/DDBJ whole genome shotgun (WGS) entry which is preliminary data.</text>
</comment>
<dbReference type="EMBL" id="JABZEO010000016">
    <property type="protein sequence ID" value="NVZ11127.1"/>
    <property type="molecule type" value="Genomic_DNA"/>
</dbReference>
<evidence type="ECO:0000259" key="1">
    <source>
        <dbReference type="Pfam" id="PF01636"/>
    </source>
</evidence>
<sequence length="386" mass="42467">MPIDPALIEFASRFRIAPPIGSISPLGRGLINDTYRLESGGRDYVLQRINGHVFPEPERIMANLSRLARHPDRPESLGLRVPVLIQAHDGASFVRDDAGAVWRLMEFIPDTCNLSRLQDETQACEVGRVLGRFHRWTAVLPSADFAVTLPGYHDTPSYLERLRALFDPSVATPSGSVRPGPDPTASEITALQSFIEARSDLAEALDRAVQSGRIAPRLTHGDPKLDNILFDRDGRRALALIDLDTVQPGLIQHDLGDCLRSCCNALGEGETDPSKVRFDLALAEAILTGYAEATRGWLGEDDIDCLFDGIRVMPFELGLRFLTDHLQGDRYFKVDRPGRNLVKARIQFALVADIERREPAIRAAIEAAFHPVSGRPSATGPLRGSA</sequence>
<protein>
    <submittedName>
        <fullName evidence="2">Aminoglycoside phosphotransferase family protein</fullName>
    </submittedName>
</protein>
<evidence type="ECO:0000313" key="3">
    <source>
        <dbReference type="Proteomes" id="UP000592294"/>
    </source>
</evidence>
<proteinExistence type="predicted"/>